<dbReference type="PANTHER" id="PTHR30558">
    <property type="entry name" value="EXBD MEMBRANE COMPONENT OF PMF-DRIVEN MACROMOLECULE IMPORT SYSTEM"/>
    <property type="match status" value="1"/>
</dbReference>
<keyword evidence="7" id="KW-0813">Transport</keyword>
<evidence type="ECO:0000313" key="10">
    <source>
        <dbReference type="Proteomes" id="UP001251524"/>
    </source>
</evidence>
<keyword evidence="6 8" id="KW-0472">Membrane</keyword>
<evidence type="ECO:0000313" key="9">
    <source>
        <dbReference type="EMBL" id="MDR7132934.1"/>
    </source>
</evidence>
<dbReference type="EMBL" id="JAVDVY010000001">
    <property type="protein sequence ID" value="MDR7132934.1"/>
    <property type="molecule type" value="Genomic_DNA"/>
</dbReference>
<organism evidence="9 10">
    <name type="scientific">Lysobacter niastensis</name>
    <dbReference type="NCBI Taxonomy" id="380629"/>
    <lineage>
        <taxon>Bacteria</taxon>
        <taxon>Pseudomonadati</taxon>
        <taxon>Pseudomonadota</taxon>
        <taxon>Gammaproteobacteria</taxon>
        <taxon>Lysobacterales</taxon>
        <taxon>Lysobacteraceae</taxon>
        <taxon>Lysobacter</taxon>
    </lineage>
</organism>
<reference evidence="9 10" key="1">
    <citation type="submission" date="2023-07" db="EMBL/GenBank/DDBJ databases">
        <title>Sorghum-associated microbial communities from plants grown in Nebraska, USA.</title>
        <authorList>
            <person name="Schachtman D."/>
        </authorList>
    </citation>
    <scope>NUCLEOTIDE SEQUENCE [LARGE SCALE GENOMIC DNA]</scope>
    <source>
        <strain evidence="9 10">BE198</strain>
    </source>
</reference>
<protein>
    <submittedName>
        <fullName evidence="9">Biopolymer transport protein ExbD</fullName>
    </submittedName>
</protein>
<dbReference type="PANTHER" id="PTHR30558:SF7">
    <property type="entry name" value="TOL-PAL SYSTEM PROTEIN TOLR"/>
    <property type="match status" value="1"/>
</dbReference>
<accession>A0ABU1W5S6</accession>
<keyword evidence="7" id="KW-0653">Protein transport</keyword>
<comment type="similarity">
    <text evidence="2 7">Belongs to the ExbD/TolR family.</text>
</comment>
<keyword evidence="3" id="KW-1003">Cell membrane</keyword>
<sequence length="135" mass="14639">MAVSAFPSDTRHHRRDVAEINITPLVDVLLVLLVIFMVTAPVASGRLDLRLPQVSPTRPAEPPPRVELRVQADGVYLLDGHMLMGDELPAALRAIARNAPTSVLQISAAEEADYQAFARALAHAQRSGLDNIAMQ</sequence>
<evidence type="ECO:0000256" key="8">
    <source>
        <dbReference type="SAM" id="Phobius"/>
    </source>
</evidence>
<dbReference type="Pfam" id="PF02472">
    <property type="entry name" value="ExbD"/>
    <property type="match status" value="1"/>
</dbReference>
<evidence type="ECO:0000256" key="5">
    <source>
        <dbReference type="ARBA" id="ARBA00022989"/>
    </source>
</evidence>
<name>A0ABU1W5S6_9GAMM</name>
<dbReference type="Gene3D" id="3.30.420.270">
    <property type="match status" value="1"/>
</dbReference>
<evidence type="ECO:0000256" key="1">
    <source>
        <dbReference type="ARBA" id="ARBA00004162"/>
    </source>
</evidence>
<evidence type="ECO:0000256" key="2">
    <source>
        <dbReference type="ARBA" id="ARBA00005811"/>
    </source>
</evidence>
<proteinExistence type="inferred from homology"/>
<comment type="caution">
    <text evidence="9">The sequence shown here is derived from an EMBL/GenBank/DDBJ whole genome shotgun (WGS) entry which is preliminary data.</text>
</comment>
<dbReference type="Proteomes" id="UP001251524">
    <property type="component" value="Unassembled WGS sequence"/>
</dbReference>
<evidence type="ECO:0000256" key="7">
    <source>
        <dbReference type="RuleBase" id="RU003879"/>
    </source>
</evidence>
<keyword evidence="5 8" id="KW-1133">Transmembrane helix</keyword>
<feature type="transmembrane region" description="Helical" evidence="8">
    <location>
        <begin position="20"/>
        <end position="43"/>
    </location>
</feature>
<evidence type="ECO:0000256" key="3">
    <source>
        <dbReference type="ARBA" id="ARBA00022475"/>
    </source>
</evidence>
<comment type="subcellular location">
    <subcellularLocation>
        <location evidence="1">Cell membrane</location>
        <topology evidence="1">Single-pass membrane protein</topology>
    </subcellularLocation>
    <subcellularLocation>
        <location evidence="7">Cell membrane</location>
        <topology evidence="7">Single-pass type II membrane protein</topology>
    </subcellularLocation>
</comment>
<dbReference type="InterPro" id="IPR003400">
    <property type="entry name" value="ExbD"/>
</dbReference>
<keyword evidence="4 7" id="KW-0812">Transmembrane</keyword>
<gene>
    <name evidence="9" type="ORF">J2X06_000118</name>
</gene>
<evidence type="ECO:0000256" key="6">
    <source>
        <dbReference type="ARBA" id="ARBA00023136"/>
    </source>
</evidence>
<dbReference type="RefSeq" id="WP_310056892.1">
    <property type="nucleotide sequence ID" value="NZ_JAVDVY010000001.1"/>
</dbReference>
<evidence type="ECO:0000256" key="4">
    <source>
        <dbReference type="ARBA" id="ARBA00022692"/>
    </source>
</evidence>
<keyword evidence="10" id="KW-1185">Reference proteome</keyword>